<evidence type="ECO:0000313" key="3">
    <source>
        <dbReference type="Proteomes" id="UP001301216"/>
    </source>
</evidence>
<dbReference type="RefSeq" id="WP_265983493.1">
    <property type="nucleotide sequence ID" value="NZ_JAPHAV010000001.1"/>
</dbReference>
<keyword evidence="3" id="KW-1185">Reference proteome</keyword>
<name>A0ABT3QKY5_9HYPH</name>
<organism evidence="2 3">
    <name type="scientific">Ochrobactrum chromiisoli</name>
    <dbReference type="NCBI Taxonomy" id="2993941"/>
    <lineage>
        <taxon>Bacteria</taxon>
        <taxon>Pseudomonadati</taxon>
        <taxon>Pseudomonadota</taxon>
        <taxon>Alphaproteobacteria</taxon>
        <taxon>Hyphomicrobiales</taxon>
        <taxon>Brucellaceae</taxon>
        <taxon>Brucella/Ochrobactrum group</taxon>
        <taxon>Ochrobactrum</taxon>
    </lineage>
</organism>
<reference evidence="2 3" key="1">
    <citation type="submission" date="2022-11" db="EMBL/GenBank/DDBJ databases">
        <title>Brucella sp. YY2X, whole genome shotgun sequencing project.</title>
        <authorList>
            <person name="Yang Y."/>
        </authorList>
    </citation>
    <scope>NUCLEOTIDE SEQUENCE [LARGE SCALE GENOMIC DNA]</scope>
    <source>
        <strain evidence="2 3">YY2X</strain>
    </source>
</reference>
<dbReference type="NCBIfam" id="TIGR01539">
    <property type="entry name" value="portal_lambda"/>
    <property type="match status" value="1"/>
</dbReference>
<comment type="caution">
    <text evidence="2">The sequence shown here is derived from an EMBL/GenBank/DDBJ whole genome shotgun (WGS) entry which is preliminary data.</text>
</comment>
<feature type="region of interest" description="Disordered" evidence="1">
    <location>
        <begin position="545"/>
        <end position="565"/>
    </location>
</feature>
<accession>A0ABT3QKY5</accession>
<dbReference type="Pfam" id="PF05136">
    <property type="entry name" value="Phage_portal_2"/>
    <property type="match status" value="1"/>
</dbReference>
<evidence type="ECO:0000313" key="2">
    <source>
        <dbReference type="EMBL" id="MCX2696235.1"/>
    </source>
</evidence>
<dbReference type="EMBL" id="JAPHAV010000001">
    <property type="protein sequence ID" value="MCX2696235.1"/>
    <property type="molecule type" value="Genomic_DNA"/>
</dbReference>
<protein>
    <submittedName>
        <fullName evidence="2">Phage portal protein</fullName>
    </submittedName>
</protein>
<sequence>MSQQAKSRASAPKSRRISTHVRSVRSSIFSNIFKSAKHFFEAASNSKTIEQSVDVGPNGYNSEIEKVRRRSRWMYANDSFYRQACRQVANNVVHYGIKPVIKDKALLKLWNRWQKEADVRGRMDFYGLQYVAGFVIPRDGEAIIRFRERREGDMRSGINFQLQMLEADHLPLDYTMQAPNGNWIVSGVERDGIERPSGYWLYDFHPKDWQGTGQQSLIPKRVSAEDVLHIYMPERLSDSRGYPWGASALNITERIRTSDEAQVEKQLTQAGFAGAFKKPRLSTDEPSEEFEAETDENGTDFVAVERGSFAVVPEDWDVEFAPQTQSDANYGVFRREHLSGLAVAMGLAVEHITMNFEKLNDRTYRAVMLEAQRFIESIQYHLFVNQFCAPVWKRFLSYAVLHGLWTLPAGQDIEDLYDVEWMAPARGHIHPVQEIEAFVRAVENGFTSRKRVAASFGEDAEDIDAENAEDMRRAREINVAYPLYPAVVKDDLTSSVEQYGVAVRAGAITPQSEDEAAFREAFGLPGMSDAVGEFWKSTGGIKQPITLASETSAAPTPEDTPESVH</sequence>
<dbReference type="InterPro" id="IPR006429">
    <property type="entry name" value="Phage_lambda_portal"/>
</dbReference>
<dbReference type="Proteomes" id="UP001301216">
    <property type="component" value="Unassembled WGS sequence"/>
</dbReference>
<gene>
    <name evidence="2" type="ORF">OPR82_05520</name>
</gene>
<proteinExistence type="predicted"/>
<evidence type="ECO:0000256" key="1">
    <source>
        <dbReference type="SAM" id="MobiDB-lite"/>
    </source>
</evidence>